<gene>
    <name evidence="1" type="ORF">P1J78_09640</name>
</gene>
<keyword evidence="2" id="KW-1185">Reference proteome</keyword>
<dbReference type="Proteomes" id="UP001220964">
    <property type="component" value="Unassembled WGS sequence"/>
</dbReference>
<protein>
    <submittedName>
        <fullName evidence="1">Ornithine cyclodeaminase family protein</fullName>
    </submittedName>
</protein>
<sequence length="315" mass="33300">MQPPYLDRNAVMATLGPADVKDAVRRILVDAANGQAGQAVRRELKPSEMPGLMGLMPSYRSRAPRLFAAKTVCVMPDNPKRGLPAHQGICVLFDGEDGHLVGMAEAGAVTELRTAALAALATQTLARQTPRQHLIVGSGHQALPHIVAMAQSGQAERLVLWGRNPETAADVQRRAADRGIEVERAPDLETAVRGSDVVTMVTGARAPLLKAEWLAPGSHVNAMGSSTPVVREFGPDVIGTAKLFVDDVESVMSLAGEFVDFDSKPPARTLGAVLAGAEGGRTQDNDVMLFKSVGIGIQDLAVLELLFSDHLAAAK</sequence>
<name>A0AAE3NS36_9RHOB</name>
<dbReference type="PANTHER" id="PTHR13812:SF19">
    <property type="entry name" value="KETIMINE REDUCTASE MU-CRYSTALLIN"/>
    <property type="match status" value="1"/>
</dbReference>
<dbReference type="InterPro" id="IPR003462">
    <property type="entry name" value="ODC_Mu_crystall"/>
</dbReference>
<dbReference type="AlphaFoldDB" id="A0AAE3NS36"/>
<proteinExistence type="predicted"/>
<dbReference type="PIRSF" id="PIRSF001439">
    <property type="entry name" value="CryM"/>
    <property type="match status" value="1"/>
</dbReference>
<evidence type="ECO:0000313" key="1">
    <source>
        <dbReference type="EMBL" id="MDF0600991.1"/>
    </source>
</evidence>
<dbReference type="GO" id="GO:0005737">
    <property type="term" value="C:cytoplasm"/>
    <property type="evidence" value="ECO:0007669"/>
    <property type="project" value="TreeGrafter"/>
</dbReference>
<dbReference type="Pfam" id="PF02423">
    <property type="entry name" value="OCD_Mu_crystall"/>
    <property type="match status" value="1"/>
</dbReference>
<dbReference type="Gene3D" id="3.40.50.720">
    <property type="entry name" value="NAD(P)-binding Rossmann-like Domain"/>
    <property type="match status" value="1"/>
</dbReference>
<dbReference type="InterPro" id="IPR023401">
    <property type="entry name" value="ODC_N"/>
</dbReference>
<dbReference type="PANTHER" id="PTHR13812">
    <property type="entry name" value="KETIMINE REDUCTASE MU-CRYSTALLIN"/>
    <property type="match status" value="1"/>
</dbReference>
<organism evidence="1 2">
    <name type="scientific">Psychromarinibacter sediminicola</name>
    <dbReference type="NCBI Taxonomy" id="3033385"/>
    <lineage>
        <taxon>Bacteria</taxon>
        <taxon>Pseudomonadati</taxon>
        <taxon>Pseudomonadota</taxon>
        <taxon>Alphaproteobacteria</taxon>
        <taxon>Rhodobacterales</taxon>
        <taxon>Paracoccaceae</taxon>
        <taxon>Psychromarinibacter</taxon>
    </lineage>
</organism>
<dbReference type="Gene3D" id="3.30.1780.10">
    <property type="entry name" value="ornithine cyclodeaminase, domain 1"/>
    <property type="match status" value="1"/>
</dbReference>
<dbReference type="InterPro" id="IPR036291">
    <property type="entry name" value="NAD(P)-bd_dom_sf"/>
</dbReference>
<dbReference type="SUPFAM" id="SSF51735">
    <property type="entry name" value="NAD(P)-binding Rossmann-fold domains"/>
    <property type="match status" value="1"/>
</dbReference>
<accession>A0AAE3NS36</accession>
<evidence type="ECO:0000313" key="2">
    <source>
        <dbReference type="Proteomes" id="UP001220964"/>
    </source>
</evidence>
<dbReference type="EMBL" id="JARGYC010000020">
    <property type="protein sequence ID" value="MDF0600991.1"/>
    <property type="molecule type" value="Genomic_DNA"/>
</dbReference>
<comment type="caution">
    <text evidence="1">The sequence shown here is derived from an EMBL/GenBank/DDBJ whole genome shotgun (WGS) entry which is preliminary data.</text>
</comment>
<reference evidence="1" key="1">
    <citation type="submission" date="2023-03" db="EMBL/GenBank/DDBJ databases">
        <title>Multiphase analysis and comparison of six strains from genera Psychromarinibacter, Lutimaribacter, and Maritimibacter, including a novel species: Psychromarinibacter sediminicola sp. nov.</title>
        <authorList>
            <person name="Wang Y.-H."/>
            <person name="Ye M.-Q."/>
            <person name="Du Z.-J."/>
        </authorList>
    </citation>
    <scope>NUCLEOTIDE SEQUENCE</scope>
    <source>
        <strain evidence="1">C21-152</strain>
    </source>
</reference>
<dbReference type="RefSeq" id="WP_275567133.1">
    <property type="nucleotide sequence ID" value="NZ_JARGYC010000020.1"/>
</dbReference>